<gene>
    <name evidence="1" type="ORF">C449_00880</name>
</gene>
<dbReference type="EMBL" id="AOMD01000002">
    <property type="protein sequence ID" value="EMA47982.1"/>
    <property type="molecule type" value="Genomic_DNA"/>
</dbReference>
<proteinExistence type="predicted"/>
<dbReference type="STRING" id="1227455.C449_00880"/>
<dbReference type="AlphaFoldDB" id="M0MQI3"/>
<organism evidence="1 2">
    <name type="scientific">Halococcus saccharolyticus DSM 5350</name>
    <dbReference type="NCBI Taxonomy" id="1227455"/>
    <lineage>
        <taxon>Archaea</taxon>
        <taxon>Methanobacteriati</taxon>
        <taxon>Methanobacteriota</taxon>
        <taxon>Stenosarchaea group</taxon>
        <taxon>Halobacteria</taxon>
        <taxon>Halobacteriales</taxon>
        <taxon>Halococcaceae</taxon>
        <taxon>Halococcus</taxon>
    </lineage>
</organism>
<reference evidence="1 2" key="1">
    <citation type="journal article" date="2014" name="PLoS Genet.">
        <title>Phylogenetically driven sequencing of extremely halophilic archaea reveals strategies for static and dynamic osmo-response.</title>
        <authorList>
            <person name="Becker E.A."/>
            <person name="Seitzer P.M."/>
            <person name="Tritt A."/>
            <person name="Larsen D."/>
            <person name="Krusor M."/>
            <person name="Yao A.I."/>
            <person name="Wu D."/>
            <person name="Madern D."/>
            <person name="Eisen J.A."/>
            <person name="Darling A.E."/>
            <person name="Facciotti M.T."/>
        </authorList>
    </citation>
    <scope>NUCLEOTIDE SEQUENCE [LARGE SCALE GENOMIC DNA]</scope>
    <source>
        <strain evidence="1 2">DSM 5350</strain>
    </source>
</reference>
<accession>M0MQI3</accession>
<keyword evidence="2" id="KW-1185">Reference proteome</keyword>
<name>M0MQI3_9EURY</name>
<dbReference type="Proteomes" id="UP000011669">
    <property type="component" value="Unassembled WGS sequence"/>
</dbReference>
<evidence type="ECO:0000313" key="2">
    <source>
        <dbReference type="Proteomes" id="UP000011669"/>
    </source>
</evidence>
<comment type="caution">
    <text evidence="1">The sequence shown here is derived from an EMBL/GenBank/DDBJ whole genome shotgun (WGS) entry which is preliminary data.</text>
</comment>
<protein>
    <submittedName>
        <fullName evidence="1">Uncharacterized protein</fullName>
    </submittedName>
</protein>
<dbReference type="PATRIC" id="fig|1227455.4.peg.180"/>
<sequence>MVDYTVLQSGDDLYAPEHVAVLAAAAPIDEYVDFGLKVPETSIDASAGTFDLTEGKVYAILDTALAEWQADDGTSHSQTVHNALVASHYDARSGVALASTTETNHVYADLNYEINDDPLIEVTTGGSSADDAVEISRIDPQAGTAEPRNQYPSGEFSNLTVQDQFEDPSGRVHTGELAGAADIRTDDEINTAVNQNASHGSDAPHDYLQPAEAVAAVNAETSLDVSVSGEAGSVAGSNVSGAVAEADHAAAADNADAVGGIPGPNLLRTDTRDRMDADANWNGYGIDNISKLTPNAAADKLLDLRSVPNGRKTVVVDNNEDNGQTYEWRSRADMGRPLAIARTDLAETQTLLSVEVGGNVHADEGHVFSEEGRLASQTWTNQNMVNAKGDSMTGPLDMEGNPFTGVGGLQAAGDTIDIRDDVTMHRNGLGHVGHISGAYTITAGVDAPEGPIQSDVPGFGTDGHNVHLEGPRPNLVMNDSSSGTPRGNEIEIVNQEGRVSIQNKAQTIGFTINMQTGRFFAFDGDQESTLANFS</sequence>
<evidence type="ECO:0000313" key="1">
    <source>
        <dbReference type="EMBL" id="EMA47982.1"/>
    </source>
</evidence>
<dbReference type="RefSeq" id="WP_006075980.1">
    <property type="nucleotide sequence ID" value="NZ_AOMD01000002.1"/>
</dbReference>
<dbReference type="InParanoid" id="M0MQI3"/>